<sequence>MADKSDKQTPKDIDTTKDKRSSPEERGTGDRGNGDRVFEGDRGNGDRHF</sequence>
<protein>
    <submittedName>
        <fullName evidence="2">Uncharacterized protein</fullName>
    </submittedName>
</protein>
<evidence type="ECO:0000313" key="3">
    <source>
        <dbReference type="Proteomes" id="UP000722336"/>
    </source>
</evidence>
<dbReference type="RefSeq" id="WP_218444235.1">
    <property type="nucleotide sequence ID" value="NZ_JAGSPA010000001.1"/>
</dbReference>
<comment type="caution">
    <text evidence="2">The sequence shown here is derived from an EMBL/GenBank/DDBJ whole genome shotgun (WGS) entry which is preliminary data.</text>
</comment>
<feature type="region of interest" description="Disordered" evidence="1">
    <location>
        <begin position="1"/>
        <end position="49"/>
    </location>
</feature>
<dbReference type="EMBL" id="JAGSPA010000001">
    <property type="protein sequence ID" value="MBV7255853.1"/>
    <property type="molecule type" value="Genomic_DNA"/>
</dbReference>
<reference evidence="2 3" key="1">
    <citation type="submission" date="2021-04" db="EMBL/GenBank/DDBJ databases">
        <authorList>
            <person name="Pira H."/>
            <person name="Risdian C."/>
            <person name="Wink J."/>
        </authorList>
    </citation>
    <scope>NUCLEOTIDE SEQUENCE [LARGE SCALE GENOMIC DNA]</scope>
    <source>
        <strain evidence="2 3">WHA3</strain>
    </source>
</reference>
<dbReference type="Proteomes" id="UP000722336">
    <property type="component" value="Unassembled WGS sequence"/>
</dbReference>
<name>A0ABS6SBQ7_9SPHN</name>
<gene>
    <name evidence="2" type="ORF">KCG44_03525</name>
</gene>
<accession>A0ABS6SBQ7</accession>
<organism evidence="2 3">
    <name type="scientific">Pacificimonas pallii</name>
    <dbReference type="NCBI Taxonomy" id="2827236"/>
    <lineage>
        <taxon>Bacteria</taxon>
        <taxon>Pseudomonadati</taxon>
        <taxon>Pseudomonadota</taxon>
        <taxon>Alphaproteobacteria</taxon>
        <taxon>Sphingomonadales</taxon>
        <taxon>Sphingosinicellaceae</taxon>
        <taxon>Pacificimonas</taxon>
    </lineage>
</organism>
<proteinExistence type="predicted"/>
<keyword evidence="3" id="KW-1185">Reference proteome</keyword>
<evidence type="ECO:0000313" key="2">
    <source>
        <dbReference type="EMBL" id="MBV7255853.1"/>
    </source>
</evidence>
<evidence type="ECO:0000256" key="1">
    <source>
        <dbReference type="SAM" id="MobiDB-lite"/>
    </source>
</evidence>